<accession>F0RDH3</accession>
<dbReference type="InterPro" id="IPR003961">
    <property type="entry name" value="FN3_dom"/>
</dbReference>
<dbReference type="KEGG" id="cly:Celly_3098"/>
<feature type="chain" id="PRO_5003255842" evidence="1">
    <location>
        <begin position="20"/>
        <end position="692"/>
    </location>
</feature>
<dbReference type="Proteomes" id="UP000007487">
    <property type="component" value="Chromosome"/>
</dbReference>
<feature type="domain" description="Fibronectin type-III" evidence="2">
    <location>
        <begin position="505"/>
        <end position="600"/>
    </location>
</feature>
<evidence type="ECO:0000259" key="2">
    <source>
        <dbReference type="PROSITE" id="PS50853"/>
    </source>
</evidence>
<sequence length="692" mass="78040">MRYLLFLFFFVTHSTFLLAQQQDSISAPSIQAIARAQQGKILVRWAPTDASIWQRANTYGYTLERFTVYRDGKRLDAPEQKSIVTGALKPAPIESWEEISMSNDNAAILAQAIHGEDFEVGTDEGELMAIVNKVQQLEQRYSFALFAADMNFEAAKLAGLGFEDTDIKSNEGYLYRVKSAIPAELATNVKEGLIYIEASNTEPLPAPIDLVGVFKDKEVLLTWEYELFKSIYATYYVERSEDGTNYKRLDNLPLVNLNNTEDSPTKRMYYVDTLAQNNKKYYYRVLGVSPFGEQGKPSKSIVGQGQKALTATPFITNHKLIGDTNADIFWEFPKEKEPEVAEFQIRAATKDNGKYEIIKRGITPQVRSANITTQYATNYIKVIAVGKDSTETASFSALVQFVDSIPPAKPVGLIGVMDSLGITTITWEPNTEKDMLGYRVFRGNIKNEEYAQITIDPVTTNKFTDTVQVKSLNDKVYYTVVAVDNRYNNSDYSEVLEIKKPDVVPPSSPIFKEYKVYKDGVSLSWIKSVSTDVDRHQLYRKNKSTVSEWELVFETNDTITNFEDTKVAAATKYTYKIQAIDDSGLISADSPTLTIETASNTVDKVLKGLNATVDREQNNITLNWRKLPSEIKELVIFKSKKEGKPSTWKQLPATLTKIRDNNISPNNIYIYQVRPVFANGSFGTLETLEVNY</sequence>
<dbReference type="SUPFAM" id="SSF49265">
    <property type="entry name" value="Fibronectin type III"/>
    <property type="match status" value="4"/>
</dbReference>
<keyword evidence="1" id="KW-0732">Signal</keyword>
<name>F0RDH3_CELLC</name>
<reference evidence="3 4" key="1">
    <citation type="journal article" date="2011" name="Stand. Genomic Sci.">
        <title>Complete genome sequence of Cellulophaga lytica type strain (LIM- 21).</title>
        <authorList>
            <person name="Pati A."/>
            <person name="Abt B."/>
            <person name="Teshima H."/>
            <person name="Nolan M."/>
            <person name="Lapidus A."/>
            <person name="Lucas S."/>
            <person name="Hammon N."/>
            <person name="Deshpande S."/>
            <person name="Cheng J.F."/>
            <person name="Tapia R."/>
            <person name="Han C."/>
            <person name="Goodwin L."/>
            <person name="Pitluck S."/>
            <person name="Liolios K."/>
            <person name="Pagani I."/>
            <person name="Mavromatis K."/>
            <person name="Ovchinikova G."/>
            <person name="Chen A."/>
            <person name="Palaniappan K."/>
            <person name="Land M."/>
            <person name="Hauser L."/>
            <person name="Jeffries C.D."/>
            <person name="Detter J.C."/>
            <person name="Brambilla E.M."/>
            <person name="Kannan K.P."/>
            <person name="Rohde M."/>
            <person name="Spring S."/>
            <person name="Goker M."/>
            <person name="Woyke T."/>
            <person name="Bristow J."/>
            <person name="Eisen J.A."/>
            <person name="Markowitz V."/>
            <person name="Hugenholtz P."/>
            <person name="Kyrpides N.C."/>
            <person name="Klenk H.P."/>
            <person name="Ivanova N."/>
        </authorList>
    </citation>
    <scope>NUCLEOTIDE SEQUENCE [LARGE SCALE GENOMIC DNA]</scope>
    <source>
        <strain evidence="4">ATCC 23178 / DSM 7489 / JCM 8516 / NBRC 14961 / NCIMB 1423 / VKM B-1433 / Cy l20</strain>
    </source>
</reference>
<dbReference type="InterPro" id="IPR036116">
    <property type="entry name" value="FN3_sf"/>
</dbReference>
<dbReference type="AlphaFoldDB" id="F0RDH3"/>
<dbReference type="EMBL" id="CP002534">
    <property type="protein sequence ID" value="ADY30915.1"/>
    <property type="molecule type" value="Genomic_DNA"/>
</dbReference>
<dbReference type="PROSITE" id="PS50853">
    <property type="entry name" value="FN3"/>
    <property type="match status" value="1"/>
</dbReference>
<dbReference type="RefSeq" id="WP_013622658.1">
    <property type="nucleotide sequence ID" value="NC_015167.1"/>
</dbReference>
<dbReference type="Gene3D" id="2.60.40.10">
    <property type="entry name" value="Immunoglobulins"/>
    <property type="match status" value="4"/>
</dbReference>
<gene>
    <name evidence="3" type="ordered locus">Celly_3098</name>
</gene>
<evidence type="ECO:0000313" key="3">
    <source>
        <dbReference type="EMBL" id="ADY30915.1"/>
    </source>
</evidence>
<dbReference type="InterPro" id="IPR013783">
    <property type="entry name" value="Ig-like_fold"/>
</dbReference>
<feature type="signal peptide" evidence="1">
    <location>
        <begin position="1"/>
        <end position="19"/>
    </location>
</feature>
<evidence type="ECO:0000313" key="4">
    <source>
        <dbReference type="Proteomes" id="UP000007487"/>
    </source>
</evidence>
<protein>
    <submittedName>
        <fullName evidence="3">Fibronectin type III domain protein</fullName>
    </submittedName>
</protein>
<organism evidence="3 4">
    <name type="scientific">Cellulophaga lytica (strain ATCC 23178 / DSM 7489 / JCM 8516 / NBRC 14961 / NCIMB 1423 / VKM B-1433 / Cy l20)</name>
    <dbReference type="NCBI Taxonomy" id="867900"/>
    <lineage>
        <taxon>Bacteria</taxon>
        <taxon>Pseudomonadati</taxon>
        <taxon>Bacteroidota</taxon>
        <taxon>Flavobacteriia</taxon>
        <taxon>Flavobacteriales</taxon>
        <taxon>Flavobacteriaceae</taxon>
        <taxon>Cellulophaga</taxon>
    </lineage>
</organism>
<dbReference type="eggNOG" id="COG4733">
    <property type="taxonomic scope" value="Bacteria"/>
</dbReference>
<keyword evidence="4" id="KW-1185">Reference proteome</keyword>
<evidence type="ECO:0000256" key="1">
    <source>
        <dbReference type="SAM" id="SignalP"/>
    </source>
</evidence>
<dbReference type="OrthoDB" id="923194at2"/>
<dbReference type="CDD" id="cd00063">
    <property type="entry name" value="FN3"/>
    <property type="match status" value="1"/>
</dbReference>
<dbReference type="SMART" id="SM00060">
    <property type="entry name" value="FN3"/>
    <property type="match status" value="4"/>
</dbReference>
<proteinExistence type="predicted"/>
<dbReference type="STRING" id="867900.Celly_3098"/>
<dbReference type="HOGENOM" id="CLU_024316_0_0_10"/>